<keyword evidence="4" id="KW-0645">Protease</keyword>
<name>U5ETP4_9DIPT</name>
<evidence type="ECO:0000256" key="11">
    <source>
        <dbReference type="ARBA" id="ARBA00023049"/>
    </source>
</evidence>
<evidence type="ECO:0000256" key="5">
    <source>
        <dbReference type="ARBA" id="ARBA00022692"/>
    </source>
</evidence>
<protein>
    <recommendedName>
        <fullName evidence="14">FXNA-like protease</fullName>
    </recommendedName>
</protein>
<keyword evidence="10 15" id="KW-1133">Transmembrane helix</keyword>
<proteinExistence type="evidence at transcript level"/>
<evidence type="ECO:0000256" key="2">
    <source>
        <dbReference type="ARBA" id="ARBA00004477"/>
    </source>
</evidence>
<dbReference type="InterPro" id="IPR007484">
    <property type="entry name" value="Peptidase_M28"/>
</dbReference>
<dbReference type="GO" id="GO:0005789">
    <property type="term" value="C:endoplasmic reticulum membrane"/>
    <property type="evidence" value="ECO:0007669"/>
    <property type="project" value="UniProtKB-SubCell"/>
</dbReference>
<evidence type="ECO:0000256" key="13">
    <source>
        <dbReference type="ARBA" id="ARBA00023180"/>
    </source>
</evidence>
<feature type="transmembrane region" description="Helical" evidence="15">
    <location>
        <begin position="503"/>
        <end position="520"/>
    </location>
</feature>
<evidence type="ECO:0000259" key="18">
    <source>
        <dbReference type="Pfam" id="PF22249"/>
    </source>
</evidence>
<dbReference type="PANTHER" id="PTHR12147:SF22">
    <property type="entry name" value="ENDOPLASMIC RETICULUM METALLOPEPTIDASE 1"/>
    <property type="match status" value="1"/>
</dbReference>
<sequence>EGNKRRKDKQKILDPDIDYSKTKSVHSISSWWGIGGIFIVLCIGNISNYMSTQLPEPLKNAHLSRADFKESFISERAWKDLKILTDFGPKPTGTYANEVLAVDFLKREIAYIQQLASKNQKILVENQNVSGSYNLQFKPFTITNVYRNVQNIVAKLVGRREQMGNSSDALLINCHFDTVAGSPGASDDAGSCVVMLEILRVLSRQSTLLENSIIFLFNGAEETPLQAAHGFITKHPWAKDVRLFLNLESCGSGGKEMLFQSGPQTPWLIEMYKKAIKYPHAHAAAEEIFQSGIIPSDTDFRIFRDFGKVPGLDFAHYTNGYRYHTKYDSMDYLSMSVLQRTGDNILSLTKAFANSNDFENLQQKTEAQTIFFDFLGIVFISYSIDFGMILNFAVVLLSVIVPFLSLARATRGIHSKYIRSETLIGLLATFLSAGFSGLVCFLIAMQLDSMDRSMSWYSSTYLVLGVYCCSALLAQCFVHMLCDRLFSSKKIPISLALKVQSRLNGTNLFWGVITLGVTFAGYRIGYVFMVLMFCTLVSNILICFFGLQNTIHKWLYIHQFFQIFAILWTTQFYHILIKTFVPITGRNGSDKNPDIFVCGIGAACTLLVCSYMIPLMHLLKKTDKLFAELAAITILALTVASSTHIGFPYRDNSMMRPTVQRHFITHAARTFYDFKGNIKHQDSGFWLREMDRNSKKTIEGITMPSTPIHHLQSNLCQSEIYCGIPAESPRNYITGGYWLPGPEPMIREIVSLENKIRKQINAHSHQIDFTLKGNVQTTFLVRPKPGVSLIKWNLNEKLAEPNEVDKQKVYFVLITHGVAGPELNVTLTLNHHAPNFDGPLVDVSVITIHREYHREHTPVFIRLLARVPEWAFVVPTVAALNAFTF</sequence>
<evidence type="ECO:0000313" key="19">
    <source>
        <dbReference type="EMBL" id="JAB57185.1"/>
    </source>
</evidence>
<comment type="cofactor">
    <cofactor evidence="1">
        <name>Zn(2+)</name>
        <dbReference type="ChEBI" id="CHEBI:29105"/>
    </cofactor>
</comment>
<evidence type="ECO:0000259" key="17">
    <source>
        <dbReference type="Pfam" id="PF22248"/>
    </source>
</evidence>
<dbReference type="InterPro" id="IPR048024">
    <property type="entry name" value="Fxna-like_M28_dom"/>
</dbReference>
<keyword evidence="8" id="KW-0256">Endoplasmic reticulum</keyword>
<feature type="transmembrane region" description="Helical" evidence="15">
    <location>
        <begin position="423"/>
        <end position="447"/>
    </location>
</feature>
<dbReference type="Pfam" id="PF22248">
    <property type="entry name" value="ERMP1_C"/>
    <property type="match status" value="1"/>
</dbReference>
<dbReference type="Pfam" id="PF22249">
    <property type="entry name" value="ERMP1-TM"/>
    <property type="match status" value="1"/>
</dbReference>
<feature type="transmembrane region" description="Helical" evidence="15">
    <location>
        <begin position="625"/>
        <end position="647"/>
    </location>
</feature>
<dbReference type="GO" id="GO:0008235">
    <property type="term" value="F:metalloexopeptidase activity"/>
    <property type="evidence" value="ECO:0007669"/>
    <property type="project" value="InterPro"/>
</dbReference>
<evidence type="ECO:0000259" key="16">
    <source>
        <dbReference type="Pfam" id="PF04389"/>
    </source>
</evidence>
<dbReference type="FunFam" id="3.40.630.10:FF:000008">
    <property type="entry name" value="Endoplasmic reticulum metallopeptidase 1"/>
    <property type="match status" value="1"/>
</dbReference>
<evidence type="ECO:0000256" key="15">
    <source>
        <dbReference type="SAM" id="Phobius"/>
    </source>
</evidence>
<feature type="transmembrane region" description="Helical" evidence="15">
    <location>
        <begin position="594"/>
        <end position="613"/>
    </location>
</feature>
<keyword evidence="13" id="KW-0325">Glycoprotein</keyword>
<evidence type="ECO:0000256" key="12">
    <source>
        <dbReference type="ARBA" id="ARBA00023136"/>
    </source>
</evidence>
<dbReference type="InterPro" id="IPR045175">
    <property type="entry name" value="M28_fam"/>
</dbReference>
<keyword evidence="5 15" id="KW-0812">Transmembrane</keyword>
<dbReference type="Gene3D" id="3.40.630.10">
    <property type="entry name" value="Zn peptidases"/>
    <property type="match status" value="1"/>
</dbReference>
<dbReference type="InterPro" id="IPR053973">
    <property type="entry name" value="ERMP1-like_C"/>
</dbReference>
<dbReference type="GO" id="GO:0006508">
    <property type="term" value="P:proteolysis"/>
    <property type="evidence" value="ECO:0007669"/>
    <property type="project" value="UniProtKB-KW"/>
</dbReference>
<evidence type="ECO:0000256" key="9">
    <source>
        <dbReference type="ARBA" id="ARBA00022833"/>
    </source>
</evidence>
<dbReference type="Pfam" id="PF04389">
    <property type="entry name" value="Peptidase_M28"/>
    <property type="match status" value="1"/>
</dbReference>
<evidence type="ECO:0000256" key="7">
    <source>
        <dbReference type="ARBA" id="ARBA00022801"/>
    </source>
</evidence>
<accession>U5ETP4</accession>
<evidence type="ECO:0000256" key="14">
    <source>
        <dbReference type="ARBA" id="ARBA00078796"/>
    </source>
</evidence>
<dbReference type="EMBL" id="GANO01002686">
    <property type="protein sequence ID" value="JAB57185.1"/>
    <property type="molecule type" value="mRNA"/>
</dbReference>
<keyword evidence="6" id="KW-0479">Metal-binding</keyword>
<feature type="transmembrane region" description="Helical" evidence="15">
    <location>
        <begin position="526"/>
        <end position="547"/>
    </location>
</feature>
<feature type="non-terminal residue" evidence="19">
    <location>
        <position position="1"/>
    </location>
</feature>
<keyword evidence="12 15" id="KW-0472">Membrane</keyword>
<evidence type="ECO:0000256" key="1">
    <source>
        <dbReference type="ARBA" id="ARBA00001947"/>
    </source>
</evidence>
<feature type="domain" description="Endoplasmic reticulum metallopeptidase 1/1-A TM" evidence="18">
    <location>
        <begin position="423"/>
        <end position="637"/>
    </location>
</feature>
<keyword evidence="11" id="KW-0482">Metalloprotease</keyword>
<keyword evidence="7" id="KW-0378">Hydrolase</keyword>
<feature type="domain" description="Endoplasmic reticulum metallopeptidase 1-like C-terminal" evidence="17">
    <location>
        <begin position="657"/>
        <end position="883"/>
    </location>
</feature>
<dbReference type="GO" id="GO:0046872">
    <property type="term" value="F:metal ion binding"/>
    <property type="evidence" value="ECO:0007669"/>
    <property type="project" value="UniProtKB-KW"/>
</dbReference>
<comment type="subcellular location">
    <subcellularLocation>
        <location evidence="2">Endoplasmic reticulum membrane</location>
        <topology evidence="2">Multi-pass membrane protein</topology>
    </subcellularLocation>
</comment>
<feature type="transmembrane region" description="Helical" evidence="15">
    <location>
        <begin position="31"/>
        <end position="50"/>
    </location>
</feature>
<evidence type="ECO:0000256" key="8">
    <source>
        <dbReference type="ARBA" id="ARBA00022824"/>
    </source>
</evidence>
<reference evidence="19" key="1">
    <citation type="journal article" date="2014" name="Insect Biochem. Mol. Biol.">
        <title>An insight into the sialome of the frog biting fly, Corethrella appendiculata.</title>
        <authorList>
            <person name="Ribeiro J.M.C."/>
            <person name="Chagas A.C."/>
            <person name="Pham V.M."/>
            <person name="Lounibos L.P."/>
            <person name="Calvo E."/>
        </authorList>
    </citation>
    <scope>NUCLEOTIDE SEQUENCE</scope>
    <source>
        <tissue evidence="19">Salivary glands</tissue>
    </source>
</reference>
<comment type="similarity">
    <text evidence="3">Belongs to the peptidase M28 family.</text>
</comment>
<dbReference type="PANTHER" id="PTHR12147">
    <property type="entry name" value="METALLOPEPTIDASE M28 FAMILY MEMBER"/>
    <property type="match status" value="1"/>
</dbReference>
<dbReference type="SUPFAM" id="SSF53187">
    <property type="entry name" value="Zn-dependent exopeptidases"/>
    <property type="match status" value="1"/>
</dbReference>
<feature type="transmembrane region" description="Helical" evidence="15">
    <location>
        <begin position="370"/>
        <end position="403"/>
    </location>
</feature>
<evidence type="ECO:0000256" key="6">
    <source>
        <dbReference type="ARBA" id="ARBA00022723"/>
    </source>
</evidence>
<evidence type="ECO:0000256" key="4">
    <source>
        <dbReference type="ARBA" id="ARBA00022670"/>
    </source>
</evidence>
<keyword evidence="9" id="KW-0862">Zinc</keyword>
<evidence type="ECO:0000256" key="10">
    <source>
        <dbReference type="ARBA" id="ARBA00022989"/>
    </source>
</evidence>
<feature type="transmembrane region" description="Helical" evidence="15">
    <location>
        <begin position="459"/>
        <end position="482"/>
    </location>
</feature>
<organism evidence="19">
    <name type="scientific">Corethrella appendiculata</name>
    <dbReference type="NCBI Taxonomy" id="1370023"/>
    <lineage>
        <taxon>Eukaryota</taxon>
        <taxon>Metazoa</taxon>
        <taxon>Ecdysozoa</taxon>
        <taxon>Arthropoda</taxon>
        <taxon>Hexapoda</taxon>
        <taxon>Insecta</taxon>
        <taxon>Pterygota</taxon>
        <taxon>Neoptera</taxon>
        <taxon>Endopterygota</taxon>
        <taxon>Diptera</taxon>
        <taxon>Nematocera</taxon>
        <taxon>Culicoidea</taxon>
        <taxon>Chaoboridae</taxon>
        <taxon>Corethrella</taxon>
    </lineage>
</organism>
<feature type="transmembrane region" description="Helical" evidence="15">
    <location>
        <begin position="554"/>
        <end position="574"/>
    </location>
</feature>
<dbReference type="CDD" id="cd03875">
    <property type="entry name" value="M28_Fxna_like"/>
    <property type="match status" value="1"/>
</dbReference>
<evidence type="ECO:0000256" key="3">
    <source>
        <dbReference type="ARBA" id="ARBA00010918"/>
    </source>
</evidence>
<dbReference type="InterPro" id="IPR053974">
    <property type="entry name" value="ERMP1_1-A_TM"/>
</dbReference>
<dbReference type="AlphaFoldDB" id="U5ETP4"/>
<feature type="domain" description="Peptidase M28" evidence="16">
    <location>
        <begin position="151"/>
        <end position="348"/>
    </location>
</feature>